<feature type="region of interest" description="Disordered" evidence="1">
    <location>
        <begin position="74"/>
        <end position="95"/>
    </location>
</feature>
<accession>A0A9D9EVB9</accession>
<dbReference type="PANTHER" id="PTHR43072">
    <property type="entry name" value="N-ACETYLTRANSFERASE"/>
    <property type="match status" value="1"/>
</dbReference>
<reference evidence="3" key="2">
    <citation type="journal article" date="2021" name="PeerJ">
        <title>Extensive microbial diversity within the chicken gut microbiome revealed by metagenomics and culture.</title>
        <authorList>
            <person name="Gilroy R."/>
            <person name="Ravi A."/>
            <person name="Getino M."/>
            <person name="Pursley I."/>
            <person name="Horton D.L."/>
            <person name="Alikhan N.F."/>
            <person name="Baker D."/>
            <person name="Gharbi K."/>
            <person name="Hall N."/>
            <person name="Watson M."/>
            <person name="Adriaenssens E.M."/>
            <person name="Foster-Nyarko E."/>
            <person name="Jarju S."/>
            <person name="Secka A."/>
            <person name="Antonio M."/>
            <person name="Oren A."/>
            <person name="Chaudhuri R.R."/>
            <person name="La Ragione R."/>
            <person name="Hildebrand F."/>
            <person name="Pallen M.J."/>
        </authorList>
    </citation>
    <scope>NUCLEOTIDE SEQUENCE</scope>
    <source>
        <strain evidence="3">B1-20833</strain>
    </source>
</reference>
<dbReference type="InterPro" id="IPR016181">
    <property type="entry name" value="Acyl_CoA_acyltransferase"/>
</dbReference>
<comment type="caution">
    <text evidence="3">The sequence shown here is derived from an EMBL/GenBank/DDBJ whole genome shotgun (WGS) entry which is preliminary data.</text>
</comment>
<evidence type="ECO:0000313" key="3">
    <source>
        <dbReference type="EMBL" id="MBO8452420.1"/>
    </source>
</evidence>
<feature type="domain" description="N-acetyltransferase" evidence="2">
    <location>
        <begin position="144"/>
        <end position="221"/>
    </location>
</feature>
<dbReference type="SUPFAM" id="SSF55729">
    <property type="entry name" value="Acyl-CoA N-acyltransferases (Nat)"/>
    <property type="match status" value="1"/>
</dbReference>
<dbReference type="CDD" id="cd04301">
    <property type="entry name" value="NAT_SF"/>
    <property type="match status" value="1"/>
</dbReference>
<dbReference type="PROSITE" id="PS51186">
    <property type="entry name" value="GNAT"/>
    <property type="match status" value="1"/>
</dbReference>
<reference evidence="3" key="1">
    <citation type="submission" date="2020-10" db="EMBL/GenBank/DDBJ databases">
        <authorList>
            <person name="Gilroy R."/>
        </authorList>
    </citation>
    <scope>NUCLEOTIDE SEQUENCE</scope>
    <source>
        <strain evidence="3">B1-20833</strain>
    </source>
</reference>
<dbReference type="PANTHER" id="PTHR43072:SF60">
    <property type="entry name" value="L-2,4-DIAMINOBUTYRIC ACID ACETYLTRANSFERASE"/>
    <property type="match status" value="1"/>
</dbReference>
<dbReference type="GO" id="GO:0016747">
    <property type="term" value="F:acyltransferase activity, transferring groups other than amino-acyl groups"/>
    <property type="evidence" value="ECO:0007669"/>
    <property type="project" value="InterPro"/>
</dbReference>
<dbReference type="EMBL" id="JADIMI010000060">
    <property type="protein sequence ID" value="MBO8452420.1"/>
    <property type="molecule type" value="Genomic_DNA"/>
</dbReference>
<dbReference type="AlphaFoldDB" id="A0A9D9EVB9"/>
<evidence type="ECO:0000256" key="1">
    <source>
        <dbReference type="SAM" id="MobiDB-lite"/>
    </source>
</evidence>
<evidence type="ECO:0000313" key="4">
    <source>
        <dbReference type="Proteomes" id="UP000823661"/>
    </source>
</evidence>
<name>A0A9D9EVB9_9BACT</name>
<organism evidence="3 4">
    <name type="scientific">Candidatus Cryptobacteroides intestinavium</name>
    <dbReference type="NCBI Taxonomy" id="2840766"/>
    <lineage>
        <taxon>Bacteria</taxon>
        <taxon>Pseudomonadati</taxon>
        <taxon>Bacteroidota</taxon>
        <taxon>Bacteroidia</taxon>
        <taxon>Bacteroidales</taxon>
        <taxon>Candidatus Cryptobacteroides</taxon>
    </lineage>
</organism>
<dbReference type="Proteomes" id="UP000823661">
    <property type="component" value="Unassembled WGS sequence"/>
</dbReference>
<proteinExistence type="predicted"/>
<protein>
    <submittedName>
        <fullName evidence="3">GNAT family N-acetyltransferase</fullName>
    </submittedName>
</protein>
<sequence length="224" mass="24733">MQKMKEKVFVRPARRSDAEDIARLVVMAWPVDAFLARGKGKTVDDLISLVAEVAAEEDTLYSYRNTVVAELGPGDFDGRDDMPSDGESDAGDCGRMSGTDSIPVVGIMIGYDGAQLHRLRRPVEDAFAARFGASDMKWDDETGPGEFYYDSVAVDPSYRGYGIGSALFDAMDRRAAELGFDVAGLLVDLDNPAAERLYERLGFRTVGEKDFFGHRMKHKQKSLK</sequence>
<evidence type="ECO:0000259" key="2">
    <source>
        <dbReference type="PROSITE" id="PS51186"/>
    </source>
</evidence>
<dbReference type="Pfam" id="PF00583">
    <property type="entry name" value="Acetyltransf_1"/>
    <property type="match status" value="1"/>
</dbReference>
<dbReference type="InterPro" id="IPR000182">
    <property type="entry name" value="GNAT_dom"/>
</dbReference>
<dbReference type="Gene3D" id="3.40.630.30">
    <property type="match status" value="1"/>
</dbReference>
<gene>
    <name evidence="3" type="ORF">IAC06_06010</name>
</gene>